<evidence type="ECO:0000256" key="2">
    <source>
        <dbReference type="ARBA" id="ARBA00004401"/>
    </source>
</evidence>
<keyword evidence="7" id="KW-0812">Transmembrane</keyword>
<evidence type="ECO:0000256" key="4">
    <source>
        <dbReference type="ARBA" id="ARBA00013208"/>
    </source>
</evidence>
<dbReference type="Pfam" id="PF10502">
    <property type="entry name" value="Peptidase_S26"/>
    <property type="match status" value="1"/>
</dbReference>
<comment type="caution">
    <text evidence="10">The sequence shown here is derived from an EMBL/GenBank/DDBJ whole genome shotgun (WGS) entry which is preliminary data.</text>
</comment>
<dbReference type="GO" id="GO:0006465">
    <property type="term" value="P:signal peptide processing"/>
    <property type="evidence" value="ECO:0007669"/>
    <property type="project" value="InterPro"/>
</dbReference>
<keyword evidence="11" id="KW-1185">Reference proteome</keyword>
<accession>A0A080N5T0</accession>
<dbReference type="CDD" id="cd06530">
    <property type="entry name" value="S26_SPase_I"/>
    <property type="match status" value="1"/>
</dbReference>
<reference evidence="10 11" key="1">
    <citation type="journal article" date="2014" name="Appl. Environ. Microbiol.">
        <title>Genomic encyclopedia of type strains of the genus Bifidobacterium.</title>
        <authorList>
            <person name="Milani C."/>
            <person name="Lugli G.A."/>
            <person name="Duranti S."/>
            <person name="Turroni F."/>
            <person name="Bottacini F."/>
            <person name="Mangifesta M."/>
            <person name="Sanchez B."/>
            <person name="Viappiani A."/>
            <person name="Mancabelli L."/>
            <person name="Taminiau B."/>
            <person name="Delcenserie V."/>
            <person name="Barrangou R."/>
            <person name="Margolles A."/>
            <person name="van Sinderen D."/>
            <person name="Ventura M."/>
        </authorList>
    </citation>
    <scope>NUCLEOTIDE SEQUENCE [LARGE SCALE GENOMIC DNA]</scope>
    <source>
        <strain evidence="10 11">DSM 19703</strain>
    </source>
</reference>
<organism evidence="10 11">
    <name type="scientific">Bifidobacterium bombi DSM 19703</name>
    <dbReference type="NCBI Taxonomy" id="1341695"/>
    <lineage>
        <taxon>Bacteria</taxon>
        <taxon>Bacillati</taxon>
        <taxon>Actinomycetota</taxon>
        <taxon>Actinomycetes</taxon>
        <taxon>Bifidobacteriales</taxon>
        <taxon>Bifidobacteriaceae</taxon>
        <taxon>Bifidobacterium</taxon>
    </lineage>
</organism>
<dbReference type="InterPro" id="IPR019533">
    <property type="entry name" value="Peptidase_S26"/>
</dbReference>
<dbReference type="Gene3D" id="2.10.109.10">
    <property type="entry name" value="Umud Fragment, subunit A"/>
    <property type="match status" value="1"/>
</dbReference>
<evidence type="ECO:0000256" key="6">
    <source>
        <dbReference type="PIRSR" id="PIRSR600223-1"/>
    </source>
</evidence>
<dbReference type="GO" id="GO:0009003">
    <property type="term" value="F:signal peptidase activity"/>
    <property type="evidence" value="ECO:0007669"/>
    <property type="project" value="UniProtKB-EC"/>
</dbReference>
<feature type="active site" evidence="6">
    <location>
        <position position="88"/>
    </location>
</feature>
<evidence type="ECO:0000256" key="1">
    <source>
        <dbReference type="ARBA" id="ARBA00000677"/>
    </source>
</evidence>
<feature type="active site" evidence="6">
    <location>
        <position position="140"/>
    </location>
</feature>
<evidence type="ECO:0000259" key="9">
    <source>
        <dbReference type="Pfam" id="PF10502"/>
    </source>
</evidence>
<evidence type="ECO:0000256" key="5">
    <source>
        <dbReference type="ARBA" id="ARBA00022801"/>
    </source>
</evidence>
<dbReference type="EC" id="3.4.21.89" evidence="4 7"/>
<protein>
    <recommendedName>
        <fullName evidence="4 7">Signal peptidase I</fullName>
        <ecNumber evidence="4 7">3.4.21.89</ecNumber>
    </recommendedName>
</protein>
<dbReference type="InterPro" id="IPR019758">
    <property type="entry name" value="Pept_S26A_signal_pept_1_CS"/>
</dbReference>
<name>A0A080N5T0_9BIFI</name>
<proteinExistence type="inferred from homology"/>
<keyword evidence="5 7" id="KW-0378">Hydrolase</keyword>
<dbReference type="STRING" id="1341695.BBOMB_0284"/>
<comment type="similarity">
    <text evidence="3 7">Belongs to the peptidase S26 family.</text>
</comment>
<dbReference type="NCBIfam" id="TIGR02227">
    <property type="entry name" value="sigpep_I_bact"/>
    <property type="match status" value="1"/>
</dbReference>
<comment type="catalytic activity">
    <reaction evidence="1 7">
        <text>Cleavage of hydrophobic, N-terminal signal or leader sequences from secreted and periplasmic proteins.</text>
        <dbReference type="EC" id="3.4.21.89"/>
    </reaction>
</comment>
<dbReference type="PANTHER" id="PTHR43390">
    <property type="entry name" value="SIGNAL PEPTIDASE I"/>
    <property type="match status" value="1"/>
</dbReference>
<keyword evidence="7" id="KW-1133">Transmembrane helix</keyword>
<feature type="domain" description="Peptidase S26" evidence="9">
    <location>
        <begin position="63"/>
        <end position="231"/>
    </location>
</feature>
<dbReference type="GO" id="GO:0005886">
    <property type="term" value="C:plasma membrane"/>
    <property type="evidence" value="ECO:0007669"/>
    <property type="project" value="UniProtKB-SubCell"/>
</dbReference>
<dbReference type="PRINTS" id="PR00727">
    <property type="entry name" value="LEADERPTASE"/>
</dbReference>
<keyword evidence="7" id="KW-0645">Protease</keyword>
<evidence type="ECO:0000256" key="8">
    <source>
        <dbReference type="SAM" id="MobiDB-lite"/>
    </source>
</evidence>
<dbReference type="GO" id="GO:0004252">
    <property type="term" value="F:serine-type endopeptidase activity"/>
    <property type="evidence" value="ECO:0007669"/>
    <property type="project" value="InterPro"/>
</dbReference>
<evidence type="ECO:0000313" key="10">
    <source>
        <dbReference type="EMBL" id="KFF30959.1"/>
    </source>
</evidence>
<dbReference type="InterPro" id="IPR000223">
    <property type="entry name" value="Pept_S26A_signal_pept_1"/>
</dbReference>
<dbReference type="PROSITE" id="PS00761">
    <property type="entry name" value="SPASE_I_3"/>
    <property type="match status" value="1"/>
</dbReference>
<dbReference type="eggNOG" id="COG0681">
    <property type="taxonomic scope" value="Bacteria"/>
</dbReference>
<dbReference type="AlphaFoldDB" id="A0A080N5T0"/>
<dbReference type="PANTHER" id="PTHR43390:SF1">
    <property type="entry name" value="CHLOROPLAST PROCESSING PEPTIDASE"/>
    <property type="match status" value="1"/>
</dbReference>
<feature type="transmembrane region" description="Helical" evidence="7">
    <location>
        <begin position="64"/>
        <end position="82"/>
    </location>
</feature>
<dbReference type="InterPro" id="IPR036286">
    <property type="entry name" value="LexA/Signal_pep-like_sf"/>
</dbReference>
<feature type="region of interest" description="Disordered" evidence="8">
    <location>
        <begin position="10"/>
        <end position="53"/>
    </location>
</feature>
<dbReference type="SUPFAM" id="SSF51306">
    <property type="entry name" value="LexA/Signal peptidase"/>
    <property type="match status" value="1"/>
</dbReference>
<keyword evidence="7" id="KW-0472">Membrane</keyword>
<dbReference type="Proteomes" id="UP000028730">
    <property type="component" value="Unassembled WGS sequence"/>
</dbReference>
<gene>
    <name evidence="10" type="ORF">BBOMB_0284</name>
</gene>
<evidence type="ECO:0000256" key="7">
    <source>
        <dbReference type="RuleBase" id="RU362042"/>
    </source>
</evidence>
<comment type="subcellular location">
    <subcellularLocation>
        <location evidence="2">Cell membrane</location>
        <topology evidence="2">Single-pass type II membrane protein</topology>
    </subcellularLocation>
    <subcellularLocation>
        <location evidence="7">Membrane</location>
        <topology evidence="7">Single-pass type II membrane protein</topology>
    </subcellularLocation>
</comment>
<evidence type="ECO:0000313" key="11">
    <source>
        <dbReference type="Proteomes" id="UP000028730"/>
    </source>
</evidence>
<sequence>MALTADMVVRTEGSADDPEHGSEASGRSDAVRGVRNYGRRRPAHASSSNRRSDNGSGWLFLRDLIIYCVIPLLVVFTLFASYRIPSGSMMDTIEVGDRVLVTRLEPRLMKPRRGDVVVFKDPAHWLDDKNENMFTDTLIKRLIGLPGDTVECSGKGAPVKVNGVPINETSYLKPGVNPSDFAFKVKVSAGNVFVMGDNRANSADSRWHADDGNDGLVPVHDIKGKGLLTFWPLGRFGALQSHHEVFDAVPAQAVS</sequence>
<dbReference type="EMBL" id="ATLK01000001">
    <property type="protein sequence ID" value="KFF30959.1"/>
    <property type="molecule type" value="Genomic_DNA"/>
</dbReference>
<evidence type="ECO:0000256" key="3">
    <source>
        <dbReference type="ARBA" id="ARBA00009370"/>
    </source>
</evidence>